<dbReference type="OrthoDB" id="328972at2"/>
<evidence type="ECO:0000313" key="3">
    <source>
        <dbReference type="Proteomes" id="UP000049983"/>
    </source>
</evidence>
<organism evidence="2 3">
    <name type="scientific">Roseibium album</name>
    <dbReference type="NCBI Taxonomy" id="311410"/>
    <lineage>
        <taxon>Bacteria</taxon>
        <taxon>Pseudomonadati</taxon>
        <taxon>Pseudomonadota</taxon>
        <taxon>Alphaproteobacteria</taxon>
        <taxon>Hyphomicrobiales</taxon>
        <taxon>Stappiaceae</taxon>
        <taxon>Roseibium</taxon>
    </lineage>
</organism>
<keyword evidence="3" id="KW-1185">Reference proteome</keyword>
<dbReference type="SUPFAM" id="SSF159888">
    <property type="entry name" value="YdhG-like"/>
    <property type="match status" value="1"/>
</dbReference>
<dbReference type="RefSeq" id="WP_055120650.1">
    <property type="nucleotide sequence ID" value="NZ_CXWA01000010.1"/>
</dbReference>
<evidence type="ECO:0000259" key="1">
    <source>
        <dbReference type="Pfam" id="PF08818"/>
    </source>
</evidence>
<name>A0A0M6ZLR1_9HYPH</name>
<dbReference type="Proteomes" id="UP000049983">
    <property type="component" value="Unassembled WGS sequence"/>
</dbReference>
<reference evidence="3" key="1">
    <citation type="submission" date="2015-07" db="EMBL/GenBank/DDBJ databases">
        <authorList>
            <person name="Rodrigo-Torres Lidia"/>
            <person name="Arahal R.David."/>
        </authorList>
    </citation>
    <scope>NUCLEOTIDE SEQUENCE [LARGE SCALE GENOMIC DNA]</scope>
    <source>
        <strain evidence="3">CECT 5096</strain>
    </source>
</reference>
<accession>A0A0M6ZLR1</accession>
<dbReference type="InterPro" id="IPR014922">
    <property type="entry name" value="YdhG-like"/>
</dbReference>
<evidence type="ECO:0000313" key="2">
    <source>
        <dbReference type="EMBL" id="CTQ77963.1"/>
    </source>
</evidence>
<dbReference type="EMBL" id="CXWC01000014">
    <property type="protein sequence ID" value="CTQ77963.1"/>
    <property type="molecule type" value="Genomic_DNA"/>
</dbReference>
<feature type="domain" description="YdhG-like" evidence="1">
    <location>
        <begin position="19"/>
        <end position="125"/>
    </location>
</feature>
<dbReference type="AlphaFoldDB" id="A0A0M6ZLR1"/>
<dbReference type="STRING" id="311410.LA5095_05359"/>
<dbReference type="GeneID" id="97672630"/>
<gene>
    <name evidence="2" type="ORF">LA5096_05377</name>
</gene>
<protein>
    <recommendedName>
        <fullName evidence="1">YdhG-like domain-containing protein</fullName>
    </recommendedName>
</protein>
<proteinExistence type="predicted"/>
<dbReference type="Pfam" id="PF08818">
    <property type="entry name" value="DUF1801"/>
    <property type="match status" value="1"/>
</dbReference>
<sequence length="133" mass="15225">MTEKHPTLDVIETYPDPVRNRLMQLRGLILETALKSEHVGEVQETLKWGQPSFLTVKPKSGTTIRIDKDTSDLGDVALYVNCQTSLVSDWRALYPHIEFGGNRSVHFKAEDPLPENEIYQMISMALTYHVKKR</sequence>